<evidence type="ECO:0000313" key="11">
    <source>
        <dbReference type="EMBL" id="CAG9839690.1"/>
    </source>
</evidence>
<dbReference type="Pfam" id="PF12874">
    <property type="entry name" value="zf-met"/>
    <property type="match status" value="1"/>
</dbReference>
<dbReference type="Proteomes" id="UP001153709">
    <property type="component" value="Chromosome 8"/>
</dbReference>
<feature type="compositionally biased region" description="Basic residues" evidence="9">
    <location>
        <begin position="85"/>
        <end position="103"/>
    </location>
</feature>
<dbReference type="GO" id="GO:0008270">
    <property type="term" value="F:zinc ion binding"/>
    <property type="evidence" value="ECO:0007669"/>
    <property type="project" value="UniProtKB-KW"/>
</dbReference>
<feature type="domain" description="C2H2-type" evidence="10">
    <location>
        <begin position="256"/>
        <end position="283"/>
    </location>
</feature>
<evidence type="ECO:0000256" key="9">
    <source>
        <dbReference type="SAM" id="MobiDB-lite"/>
    </source>
</evidence>
<feature type="domain" description="C2H2-type" evidence="10">
    <location>
        <begin position="201"/>
        <end position="223"/>
    </location>
</feature>
<evidence type="ECO:0000256" key="5">
    <source>
        <dbReference type="ARBA" id="ARBA00022833"/>
    </source>
</evidence>
<dbReference type="GO" id="GO:0005634">
    <property type="term" value="C:nucleus"/>
    <property type="evidence" value="ECO:0007669"/>
    <property type="project" value="UniProtKB-SubCell"/>
</dbReference>
<dbReference type="Pfam" id="PF13912">
    <property type="entry name" value="zf-C2H2_6"/>
    <property type="match status" value="1"/>
</dbReference>
<keyword evidence="7" id="KW-0539">Nucleus</keyword>
<keyword evidence="6" id="KW-0238">DNA-binding</keyword>
<feature type="region of interest" description="Disordered" evidence="9">
    <location>
        <begin position="34"/>
        <end position="144"/>
    </location>
</feature>
<accession>A0A9N9TBQ6</accession>
<evidence type="ECO:0000256" key="3">
    <source>
        <dbReference type="ARBA" id="ARBA00022737"/>
    </source>
</evidence>
<proteinExistence type="predicted"/>
<evidence type="ECO:0000256" key="6">
    <source>
        <dbReference type="ARBA" id="ARBA00023125"/>
    </source>
</evidence>
<dbReference type="InterPro" id="IPR013087">
    <property type="entry name" value="Znf_C2H2_type"/>
</dbReference>
<dbReference type="GO" id="GO:0010468">
    <property type="term" value="P:regulation of gene expression"/>
    <property type="evidence" value="ECO:0007669"/>
    <property type="project" value="TreeGrafter"/>
</dbReference>
<dbReference type="AlphaFoldDB" id="A0A9N9TBQ6"/>
<dbReference type="Pfam" id="PF00096">
    <property type="entry name" value="zf-C2H2"/>
    <property type="match status" value="2"/>
</dbReference>
<reference evidence="11" key="1">
    <citation type="submission" date="2022-01" db="EMBL/GenBank/DDBJ databases">
        <authorList>
            <person name="King R."/>
        </authorList>
    </citation>
    <scope>NUCLEOTIDE SEQUENCE</scope>
</reference>
<keyword evidence="2" id="KW-0479">Metal-binding</keyword>
<name>A0A9N9TBQ6_DIABA</name>
<dbReference type="EMBL" id="OU898283">
    <property type="protein sequence ID" value="CAG9839690.1"/>
    <property type="molecule type" value="Genomic_DNA"/>
</dbReference>
<dbReference type="SMART" id="SM00355">
    <property type="entry name" value="ZnF_C2H2"/>
    <property type="match status" value="6"/>
</dbReference>
<feature type="domain" description="C2H2-type" evidence="10">
    <location>
        <begin position="145"/>
        <end position="172"/>
    </location>
</feature>
<comment type="subcellular location">
    <subcellularLocation>
        <location evidence="1">Nucleus</location>
    </subcellularLocation>
</comment>
<evidence type="ECO:0000259" key="10">
    <source>
        <dbReference type="PROSITE" id="PS50157"/>
    </source>
</evidence>
<organism evidence="11 12">
    <name type="scientific">Diabrotica balteata</name>
    <name type="common">Banded cucumber beetle</name>
    <dbReference type="NCBI Taxonomy" id="107213"/>
    <lineage>
        <taxon>Eukaryota</taxon>
        <taxon>Metazoa</taxon>
        <taxon>Ecdysozoa</taxon>
        <taxon>Arthropoda</taxon>
        <taxon>Hexapoda</taxon>
        <taxon>Insecta</taxon>
        <taxon>Pterygota</taxon>
        <taxon>Neoptera</taxon>
        <taxon>Endopterygota</taxon>
        <taxon>Coleoptera</taxon>
        <taxon>Polyphaga</taxon>
        <taxon>Cucujiformia</taxon>
        <taxon>Chrysomeloidea</taxon>
        <taxon>Chrysomelidae</taxon>
        <taxon>Galerucinae</taxon>
        <taxon>Diabroticina</taxon>
        <taxon>Diabroticites</taxon>
        <taxon>Diabrotica</taxon>
    </lineage>
</organism>
<dbReference type="InterPro" id="IPR050331">
    <property type="entry name" value="Zinc_finger"/>
</dbReference>
<evidence type="ECO:0000256" key="2">
    <source>
        <dbReference type="ARBA" id="ARBA00022723"/>
    </source>
</evidence>
<dbReference type="PROSITE" id="PS00028">
    <property type="entry name" value="ZINC_FINGER_C2H2_1"/>
    <property type="match status" value="6"/>
</dbReference>
<dbReference type="Gene3D" id="3.30.160.60">
    <property type="entry name" value="Classic Zinc Finger"/>
    <property type="match status" value="4"/>
</dbReference>
<keyword evidence="5" id="KW-0862">Zinc</keyword>
<evidence type="ECO:0000256" key="8">
    <source>
        <dbReference type="PROSITE-ProRule" id="PRU00042"/>
    </source>
</evidence>
<dbReference type="SUPFAM" id="SSF57667">
    <property type="entry name" value="beta-beta-alpha zinc fingers"/>
    <property type="match status" value="3"/>
</dbReference>
<keyword evidence="3" id="KW-0677">Repeat</keyword>
<keyword evidence="4 8" id="KW-0863">Zinc-finger</keyword>
<dbReference type="PROSITE" id="PS50157">
    <property type="entry name" value="ZINC_FINGER_C2H2_2"/>
    <property type="match status" value="6"/>
</dbReference>
<dbReference type="FunFam" id="3.30.160.60:FF:000446">
    <property type="entry name" value="Zinc finger protein"/>
    <property type="match status" value="1"/>
</dbReference>
<feature type="compositionally biased region" description="Basic and acidic residues" evidence="9">
    <location>
        <begin position="104"/>
        <end position="120"/>
    </location>
</feature>
<evidence type="ECO:0000256" key="4">
    <source>
        <dbReference type="ARBA" id="ARBA00022771"/>
    </source>
</evidence>
<evidence type="ECO:0000256" key="7">
    <source>
        <dbReference type="ARBA" id="ARBA00023242"/>
    </source>
</evidence>
<dbReference type="PANTHER" id="PTHR16515">
    <property type="entry name" value="PR DOMAIN ZINC FINGER PROTEIN"/>
    <property type="match status" value="1"/>
</dbReference>
<feature type="domain" description="C2H2-type" evidence="10">
    <location>
        <begin position="173"/>
        <end position="200"/>
    </location>
</feature>
<dbReference type="GO" id="GO:0003677">
    <property type="term" value="F:DNA binding"/>
    <property type="evidence" value="ECO:0007669"/>
    <property type="project" value="UniProtKB-KW"/>
</dbReference>
<dbReference type="FunFam" id="3.30.160.60:FF:000065">
    <property type="entry name" value="B-cell CLL/lymphoma 6, member B"/>
    <property type="match status" value="1"/>
</dbReference>
<feature type="domain" description="C2H2-type" evidence="10">
    <location>
        <begin position="228"/>
        <end position="255"/>
    </location>
</feature>
<dbReference type="PANTHER" id="PTHR16515:SF49">
    <property type="entry name" value="GASTRULA ZINC FINGER PROTEIN XLCGF49.1-LIKE-RELATED"/>
    <property type="match status" value="1"/>
</dbReference>
<dbReference type="OrthoDB" id="6770206at2759"/>
<dbReference type="FunFam" id="3.30.160.60:FF:000145">
    <property type="entry name" value="Zinc finger protein 574"/>
    <property type="match status" value="1"/>
</dbReference>
<sequence length="345" mass="40186">MDFENEMIVQVKDDNDSFEIQENSFSSFLEGNLDSEQSIPYPQEHFENGDTQFEPTLKYTEPIKKAKREKLSTRGKESRGVNVKVVRRKGKVGRPVGRPKKIVVNKEPEPIVKPVETEPPRKKRGRPKKNPDTTKPPAPSIANKFTCKSCPKGFKTRKELKMHGMVHKNVKTFSCKICKKQFKFKQQMRGHYRLHENTPSFECDVCNKKFKLKQQLDTHMKSHNEGPINCIFCDKTFKFKEQLLIHSTVHEDERPFKCDTCDKAFKLKQQLDFHERIHSDLKPYICEVCDKSFKFKQHLQYHSRSHTTIPESYKIINTCNENSEEIVLMDISSIKSNSITEGISS</sequence>
<gene>
    <name evidence="11" type="ORF">DIABBA_LOCUS12431</name>
</gene>
<feature type="compositionally biased region" description="Basic and acidic residues" evidence="9">
    <location>
        <begin position="61"/>
        <end position="79"/>
    </location>
</feature>
<protein>
    <recommendedName>
        <fullName evidence="10">C2H2-type domain-containing protein</fullName>
    </recommendedName>
</protein>
<keyword evidence="12" id="KW-1185">Reference proteome</keyword>
<feature type="domain" description="C2H2-type" evidence="10">
    <location>
        <begin position="284"/>
        <end position="311"/>
    </location>
</feature>
<evidence type="ECO:0000313" key="12">
    <source>
        <dbReference type="Proteomes" id="UP001153709"/>
    </source>
</evidence>
<dbReference type="InterPro" id="IPR036236">
    <property type="entry name" value="Znf_C2H2_sf"/>
</dbReference>
<evidence type="ECO:0000256" key="1">
    <source>
        <dbReference type="ARBA" id="ARBA00004123"/>
    </source>
</evidence>